<organism evidence="3 4">
    <name type="scientific">Acetoanaerobium pronyense</name>
    <dbReference type="NCBI Taxonomy" id="1482736"/>
    <lineage>
        <taxon>Bacteria</taxon>
        <taxon>Bacillati</taxon>
        <taxon>Bacillota</taxon>
        <taxon>Clostridia</taxon>
        <taxon>Peptostreptococcales</taxon>
        <taxon>Filifactoraceae</taxon>
        <taxon>Acetoanaerobium</taxon>
    </lineage>
</organism>
<reference evidence="3 4" key="1">
    <citation type="submission" date="2021-03" db="EMBL/GenBank/DDBJ databases">
        <title>Genomic Encyclopedia of Type Strains, Phase IV (KMG-IV): sequencing the most valuable type-strain genomes for metagenomic binning, comparative biology and taxonomic classification.</title>
        <authorList>
            <person name="Goeker M."/>
        </authorList>
    </citation>
    <scope>NUCLEOTIDE SEQUENCE [LARGE SCALE GENOMIC DNA]</scope>
    <source>
        <strain evidence="3 4">DSM 27512</strain>
    </source>
</reference>
<dbReference type="RefSeq" id="WP_245330782.1">
    <property type="nucleotide sequence ID" value="NZ_JAGGLI010000011.1"/>
</dbReference>
<comment type="caution">
    <text evidence="3">The sequence shown here is derived from an EMBL/GenBank/DDBJ whole genome shotgun (WGS) entry which is preliminary data.</text>
</comment>
<protein>
    <submittedName>
        <fullName evidence="3">Beta-mannanase</fullName>
    </submittedName>
</protein>
<evidence type="ECO:0000313" key="3">
    <source>
        <dbReference type="EMBL" id="MBP2027383.1"/>
    </source>
</evidence>
<evidence type="ECO:0000313" key="4">
    <source>
        <dbReference type="Proteomes" id="UP001314903"/>
    </source>
</evidence>
<dbReference type="EMBL" id="JAGGLI010000011">
    <property type="protein sequence ID" value="MBP2027383.1"/>
    <property type="molecule type" value="Genomic_DNA"/>
</dbReference>
<dbReference type="InterPro" id="IPR019715">
    <property type="entry name" value="Haemolysin_XhlA"/>
</dbReference>
<evidence type="ECO:0000256" key="1">
    <source>
        <dbReference type="SAM" id="Coils"/>
    </source>
</evidence>
<feature type="coiled-coil region" evidence="1">
    <location>
        <begin position="18"/>
        <end position="45"/>
    </location>
</feature>
<name>A0ABS4KI02_9FIRM</name>
<keyword evidence="4" id="KW-1185">Reference proteome</keyword>
<gene>
    <name evidence="3" type="ORF">J2Z35_001177</name>
</gene>
<dbReference type="Pfam" id="PF10779">
    <property type="entry name" value="XhlA"/>
    <property type="match status" value="1"/>
</dbReference>
<keyword evidence="2" id="KW-1133">Transmembrane helix</keyword>
<dbReference type="Proteomes" id="UP001314903">
    <property type="component" value="Unassembled WGS sequence"/>
</dbReference>
<evidence type="ECO:0000256" key="2">
    <source>
        <dbReference type="SAM" id="Phobius"/>
    </source>
</evidence>
<keyword evidence="2" id="KW-0472">Membrane</keyword>
<feature type="transmembrane region" description="Helical" evidence="2">
    <location>
        <begin position="62"/>
        <end position="79"/>
    </location>
</feature>
<sequence length="84" mass="9805">MVEERLCLERHNSINDKLKVHERRINDHSKRIDIIEQNNSRMDEKLAGLITQLGTLNATLRWFMGLLVGSFVTFFFYAAQKGLL</sequence>
<keyword evidence="1" id="KW-0175">Coiled coil</keyword>
<proteinExistence type="predicted"/>
<accession>A0ABS4KI02</accession>
<keyword evidence="2" id="KW-0812">Transmembrane</keyword>